<keyword evidence="1" id="KW-0732">Signal</keyword>
<sequence length="116" mass="12673">MKVLMTAAALTALVSVSNAHAVEFVAADDSHATELCMAFASDRPHIMLEAIRGQHTAKVRITNKLECNDMNLSEFAQTYSLTRTAKFMRIDIETETSIKDIAQTESTLPVVLSGSK</sequence>
<proteinExistence type="predicted"/>
<evidence type="ECO:0000256" key="1">
    <source>
        <dbReference type="SAM" id="SignalP"/>
    </source>
</evidence>
<evidence type="ECO:0000313" key="3">
    <source>
        <dbReference type="Proteomes" id="UP001231915"/>
    </source>
</evidence>
<accession>A0ABT7EJ53</accession>
<feature type="signal peptide" evidence="1">
    <location>
        <begin position="1"/>
        <end position="21"/>
    </location>
</feature>
<protein>
    <submittedName>
        <fullName evidence="2">DUF3718 domain-containing protein</fullName>
    </submittedName>
</protein>
<keyword evidence="3" id="KW-1185">Reference proteome</keyword>
<dbReference type="Proteomes" id="UP001231915">
    <property type="component" value="Unassembled WGS sequence"/>
</dbReference>
<feature type="chain" id="PRO_5046548536" evidence="1">
    <location>
        <begin position="22"/>
        <end position="116"/>
    </location>
</feature>
<reference evidence="2 3" key="1">
    <citation type="submission" date="2023-05" db="EMBL/GenBank/DDBJ databases">
        <title>Pseudoalteromonas ardens sp. nov., Pseudoalteromonas obscura sp. nov., and Pseudoalteromonas umbrosa sp. nov., isolated from the coral Montipora capitata.</title>
        <authorList>
            <person name="Thomas E.M."/>
            <person name="Smith E.M."/>
            <person name="Papke E."/>
            <person name="Shlafstein M.D."/>
            <person name="Oline D.K."/>
            <person name="Videau P."/>
            <person name="Saw J.H."/>
            <person name="Strangman W.K."/>
            <person name="Ushijima B."/>
        </authorList>
    </citation>
    <scope>NUCLEOTIDE SEQUENCE [LARGE SCALE GENOMIC DNA]</scope>
    <source>
        <strain evidence="2 3">P94</strain>
    </source>
</reference>
<dbReference type="Pfam" id="PF12514">
    <property type="entry name" value="DUF3718"/>
    <property type="match status" value="1"/>
</dbReference>
<name>A0ABT7EJ53_9GAMM</name>
<dbReference type="InterPro" id="IPR022193">
    <property type="entry name" value="DUF3718"/>
</dbReference>
<dbReference type="RefSeq" id="WP_211010081.1">
    <property type="nucleotide sequence ID" value="NZ_JASJUT010000003.1"/>
</dbReference>
<dbReference type="EMBL" id="JASJUT010000003">
    <property type="protein sequence ID" value="MDK2595056.1"/>
    <property type="molecule type" value="Genomic_DNA"/>
</dbReference>
<organism evidence="2 3">
    <name type="scientific">Pseudoalteromonas obscura</name>
    <dbReference type="NCBI Taxonomy" id="3048491"/>
    <lineage>
        <taxon>Bacteria</taxon>
        <taxon>Pseudomonadati</taxon>
        <taxon>Pseudomonadota</taxon>
        <taxon>Gammaproteobacteria</taxon>
        <taxon>Alteromonadales</taxon>
        <taxon>Pseudoalteromonadaceae</taxon>
        <taxon>Pseudoalteromonas</taxon>
    </lineage>
</organism>
<gene>
    <name evidence="2" type="ORF">QNM18_08375</name>
</gene>
<comment type="caution">
    <text evidence="2">The sequence shown here is derived from an EMBL/GenBank/DDBJ whole genome shotgun (WGS) entry which is preliminary data.</text>
</comment>
<evidence type="ECO:0000313" key="2">
    <source>
        <dbReference type="EMBL" id="MDK2595056.1"/>
    </source>
</evidence>